<accession>A0A8H7T3I9</accession>
<dbReference type="SUPFAM" id="SSF51735">
    <property type="entry name" value="NAD(P)-binding Rossmann-fold domains"/>
    <property type="match status" value="1"/>
</dbReference>
<dbReference type="EMBL" id="JAFJYH010000387">
    <property type="protein sequence ID" value="KAG4412336.1"/>
    <property type="molecule type" value="Genomic_DNA"/>
</dbReference>
<sequence>MVATHTVNPDSAKGGLKEATKEHHREFDGFDVVIEAVGVPATLAACQDLVGKGGAIANVGVHGAKVDLRLEELWGRGIQITMALVDTSTLPIRPSPVDEALRIREAKHKGDDHSRFSEMLKAYDTFGKARKTRALKVNIEL</sequence>
<name>A0A8H7T3I9_9HELO</name>
<dbReference type="Proteomes" id="UP000664132">
    <property type="component" value="Unassembled WGS sequence"/>
</dbReference>
<dbReference type="OrthoDB" id="442947at2759"/>
<organism evidence="3 4">
    <name type="scientific">Cadophora malorum</name>
    <dbReference type="NCBI Taxonomy" id="108018"/>
    <lineage>
        <taxon>Eukaryota</taxon>
        <taxon>Fungi</taxon>
        <taxon>Dikarya</taxon>
        <taxon>Ascomycota</taxon>
        <taxon>Pezizomycotina</taxon>
        <taxon>Leotiomycetes</taxon>
        <taxon>Helotiales</taxon>
        <taxon>Ploettnerulaceae</taxon>
        <taxon>Cadophora</taxon>
    </lineage>
</organism>
<proteinExistence type="predicted"/>
<protein>
    <recommendedName>
        <fullName evidence="2">Alcohol dehydrogenase-like C-terminal domain-containing protein</fullName>
    </recommendedName>
</protein>
<feature type="domain" description="Alcohol dehydrogenase-like C-terminal" evidence="2">
    <location>
        <begin position="3"/>
        <end position="85"/>
    </location>
</feature>
<dbReference type="AlphaFoldDB" id="A0A8H7T3I9"/>
<evidence type="ECO:0000313" key="3">
    <source>
        <dbReference type="EMBL" id="KAG4412336.1"/>
    </source>
</evidence>
<comment type="caution">
    <text evidence="3">The sequence shown here is derived from an EMBL/GenBank/DDBJ whole genome shotgun (WGS) entry which is preliminary data.</text>
</comment>
<dbReference type="InterPro" id="IPR013149">
    <property type="entry name" value="ADH-like_C"/>
</dbReference>
<dbReference type="Gene3D" id="3.40.50.720">
    <property type="entry name" value="NAD(P)-binding Rossmann-like Domain"/>
    <property type="match status" value="1"/>
</dbReference>
<gene>
    <name evidence="3" type="ORF">IFR04_014533</name>
</gene>
<dbReference type="Pfam" id="PF00107">
    <property type="entry name" value="ADH_zinc_N"/>
    <property type="match status" value="1"/>
</dbReference>
<reference evidence="3" key="1">
    <citation type="submission" date="2021-02" db="EMBL/GenBank/DDBJ databases">
        <title>Genome sequence Cadophora malorum strain M34.</title>
        <authorList>
            <person name="Stefanovic E."/>
            <person name="Vu D."/>
            <person name="Scully C."/>
            <person name="Dijksterhuis J."/>
            <person name="Roader J."/>
            <person name="Houbraken J."/>
        </authorList>
    </citation>
    <scope>NUCLEOTIDE SEQUENCE</scope>
    <source>
        <strain evidence="3">M34</strain>
    </source>
</reference>
<dbReference type="InterPro" id="IPR036291">
    <property type="entry name" value="NAD(P)-bd_dom_sf"/>
</dbReference>
<evidence type="ECO:0000259" key="2">
    <source>
        <dbReference type="Pfam" id="PF00107"/>
    </source>
</evidence>
<keyword evidence="4" id="KW-1185">Reference proteome</keyword>
<evidence type="ECO:0000313" key="4">
    <source>
        <dbReference type="Proteomes" id="UP000664132"/>
    </source>
</evidence>
<evidence type="ECO:0000256" key="1">
    <source>
        <dbReference type="SAM" id="MobiDB-lite"/>
    </source>
</evidence>
<feature type="region of interest" description="Disordered" evidence="1">
    <location>
        <begin position="1"/>
        <end position="20"/>
    </location>
</feature>